<sequence length="73" mass="8329">MNQRKYLHILHTNDLHSHFERMPKIATLLSRLMQEGGRGEEAWIVVDVGDHMDRGRMETEGTAGMANRAVLEA</sequence>
<dbReference type="EMBL" id="JAWONS010000157">
    <property type="protein sequence ID" value="MDW2797968.1"/>
    <property type="molecule type" value="Genomic_DNA"/>
</dbReference>
<evidence type="ECO:0000313" key="1">
    <source>
        <dbReference type="EMBL" id="MDW2797968.1"/>
    </source>
</evidence>
<reference evidence="1 2" key="1">
    <citation type="submission" date="2023-10" db="EMBL/GenBank/DDBJ databases">
        <title>A novel Glycoside Hydrolase 43-Like Enzyme from Clostrdium boliviensis is an Endo-xylanase, and a Candidate for Xylooligosaccharides Production from Different Xylan Substrates.</title>
        <authorList>
            <person name="Alvarez M.T."/>
            <person name="Rocabado-Villegas L.R."/>
            <person name="Salas-Veizaga D.M."/>
            <person name="Linares-Pasten J.A."/>
            <person name="Gudmundsdottir E.E."/>
            <person name="Hreggvidsson G.O."/>
            <person name="Adlercreutz P."/>
            <person name="Nordberg Karlsson E."/>
        </authorList>
    </citation>
    <scope>NUCLEOTIDE SEQUENCE [LARGE SCALE GENOMIC DNA]</scope>
    <source>
        <strain evidence="1 2">E-1</strain>
    </source>
</reference>
<gene>
    <name evidence="1" type="ORF">RZO55_10315</name>
</gene>
<evidence type="ECO:0000313" key="2">
    <source>
        <dbReference type="Proteomes" id="UP001276854"/>
    </source>
</evidence>
<accession>A0ABU4GLZ2</accession>
<dbReference type="SUPFAM" id="SSF56300">
    <property type="entry name" value="Metallo-dependent phosphatases"/>
    <property type="match status" value="1"/>
</dbReference>
<dbReference type="Proteomes" id="UP001276854">
    <property type="component" value="Unassembled WGS sequence"/>
</dbReference>
<protein>
    <submittedName>
        <fullName evidence="1">Metallophosphoesterase</fullName>
    </submittedName>
</protein>
<dbReference type="Gene3D" id="3.60.21.10">
    <property type="match status" value="1"/>
</dbReference>
<dbReference type="PROSITE" id="PS00785">
    <property type="entry name" value="5_NUCLEOTIDASE_1"/>
    <property type="match status" value="1"/>
</dbReference>
<dbReference type="InterPro" id="IPR029052">
    <property type="entry name" value="Metallo-depent_PP-like"/>
</dbReference>
<comment type="caution">
    <text evidence="1">The sequence shown here is derived from an EMBL/GenBank/DDBJ whole genome shotgun (WGS) entry which is preliminary data.</text>
</comment>
<name>A0ABU4GLZ2_9CLOT</name>
<feature type="non-terminal residue" evidence="1">
    <location>
        <position position="73"/>
    </location>
</feature>
<proteinExistence type="predicted"/>
<dbReference type="InterPro" id="IPR006146">
    <property type="entry name" value="5'-Nucleotdase_CS"/>
</dbReference>
<keyword evidence="2" id="KW-1185">Reference proteome</keyword>
<organism evidence="1 2">
    <name type="scientific">Clostridium boliviensis</name>
    <dbReference type="NCBI Taxonomy" id="318465"/>
    <lineage>
        <taxon>Bacteria</taxon>
        <taxon>Bacillati</taxon>
        <taxon>Bacillota</taxon>
        <taxon>Clostridia</taxon>
        <taxon>Eubacteriales</taxon>
        <taxon>Clostridiaceae</taxon>
        <taxon>Clostridium</taxon>
    </lineage>
</organism>